<feature type="transmembrane region" description="Helical" evidence="1">
    <location>
        <begin position="152"/>
        <end position="173"/>
    </location>
</feature>
<feature type="transmembrane region" description="Helical" evidence="1">
    <location>
        <begin position="113"/>
        <end position="131"/>
    </location>
</feature>
<dbReference type="STRING" id="1434700.SAMN06296427_10393"/>
<organism evidence="2 3">
    <name type="scientific">Moheibacter sediminis</name>
    <dbReference type="NCBI Taxonomy" id="1434700"/>
    <lineage>
        <taxon>Bacteria</taxon>
        <taxon>Pseudomonadati</taxon>
        <taxon>Bacteroidota</taxon>
        <taxon>Flavobacteriia</taxon>
        <taxon>Flavobacteriales</taxon>
        <taxon>Weeksellaceae</taxon>
        <taxon>Moheibacter</taxon>
    </lineage>
</organism>
<evidence type="ECO:0000256" key="1">
    <source>
        <dbReference type="SAM" id="Phobius"/>
    </source>
</evidence>
<evidence type="ECO:0000313" key="2">
    <source>
        <dbReference type="EMBL" id="SMC49668.1"/>
    </source>
</evidence>
<dbReference type="Gene3D" id="1.10.287.1260">
    <property type="match status" value="1"/>
</dbReference>
<dbReference type="GO" id="GO:0008381">
    <property type="term" value="F:mechanosensitive monoatomic ion channel activity"/>
    <property type="evidence" value="ECO:0007669"/>
    <property type="project" value="InterPro"/>
</dbReference>
<accession>A0A1W1ZNH9</accession>
<name>A0A1W1ZNH9_9FLAO</name>
<proteinExistence type="predicted"/>
<dbReference type="PANTHER" id="PTHR30221:SF1">
    <property type="entry name" value="SMALL-CONDUCTANCE MECHANOSENSITIVE CHANNEL"/>
    <property type="match status" value="1"/>
</dbReference>
<dbReference type="InterPro" id="IPR045275">
    <property type="entry name" value="MscS_archaea/bacteria_type"/>
</dbReference>
<feature type="transmembrane region" description="Helical" evidence="1">
    <location>
        <begin position="179"/>
        <end position="201"/>
    </location>
</feature>
<dbReference type="InterPro" id="IPR008910">
    <property type="entry name" value="MSC_TM_helix"/>
</dbReference>
<keyword evidence="1" id="KW-0472">Membrane</keyword>
<dbReference type="Proteomes" id="UP000192393">
    <property type="component" value="Unassembled WGS sequence"/>
</dbReference>
<evidence type="ECO:0000313" key="3">
    <source>
        <dbReference type="Proteomes" id="UP000192393"/>
    </source>
</evidence>
<keyword evidence="1" id="KW-1133">Transmembrane helix</keyword>
<feature type="transmembrane region" description="Helical" evidence="1">
    <location>
        <begin position="20"/>
        <end position="40"/>
    </location>
</feature>
<keyword evidence="3" id="KW-1185">Reference proteome</keyword>
<gene>
    <name evidence="2" type="ORF">SAMN06296427_10393</name>
</gene>
<feature type="transmembrane region" description="Helical" evidence="1">
    <location>
        <begin position="74"/>
        <end position="93"/>
    </location>
</feature>
<dbReference type="EMBL" id="FWXS01000003">
    <property type="protein sequence ID" value="SMC49668.1"/>
    <property type="molecule type" value="Genomic_DNA"/>
</dbReference>
<protein>
    <submittedName>
        <fullName evidence="2">Conserved TM helix</fullName>
    </submittedName>
</protein>
<reference evidence="2 3" key="1">
    <citation type="submission" date="2017-04" db="EMBL/GenBank/DDBJ databases">
        <authorList>
            <person name="Afonso C.L."/>
            <person name="Miller P.J."/>
            <person name="Scott M.A."/>
            <person name="Spackman E."/>
            <person name="Goraichik I."/>
            <person name="Dimitrov K.M."/>
            <person name="Suarez D.L."/>
            <person name="Swayne D.E."/>
        </authorList>
    </citation>
    <scope>NUCLEOTIDE SEQUENCE [LARGE SCALE GENOMIC DNA]</scope>
    <source>
        <strain evidence="2 3">CGMCC 1.12708</strain>
    </source>
</reference>
<dbReference type="Pfam" id="PF05552">
    <property type="entry name" value="MS_channel_1st_1"/>
    <property type="match status" value="1"/>
</dbReference>
<dbReference type="AlphaFoldDB" id="A0A1W1ZNH9"/>
<dbReference type="PANTHER" id="PTHR30221">
    <property type="entry name" value="SMALL-CONDUCTANCE MECHANOSENSITIVE CHANNEL"/>
    <property type="match status" value="1"/>
</dbReference>
<sequence length="268" mass="29663">MKMNFGSLENPYYNFLDVLPNILMGLAFIIGAWIIFKLVVMGTKKLLKVVKIEKLNSIINDNELIRSSNIEVDVSKIIISVVKCLMALIIIVVGADMLNLPMVSEQVGNLLEYLPKFFSAVLIFAIGTYLASQAKKLIQNLLKSFDSNGSKAVGGIVFYLIFIFVSITALNQAGVDTQIISNNISFILGAALITITLAVGLGSRDIVYRLILGFYTKKNLEIGMKIQIGEQTGIIEAIDNICLVLRTENEKIVYPIKKINNQEIKILN</sequence>
<keyword evidence="1" id="KW-0812">Transmembrane</keyword>